<dbReference type="PROSITE" id="PS51257">
    <property type="entry name" value="PROKAR_LIPOPROTEIN"/>
    <property type="match status" value="1"/>
</dbReference>
<dbReference type="RefSeq" id="WP_094159234.1">
    <property type="nucleotide sequence ID" value="NZ_LT592170.1"/>
</dbReference>
<protein>
    <recommendedName>
        <fullName evidence="5">SMP-30/Gluconolactonase/LRE-like region domain-containing protein</fullName>
    </recommendedName>
</protein>
<evidence type="ECO:0008006" key="5">
    <source>
        <dbReference type="Google" id="ProtNLM"/>
    </source>
</evidence>
<dbReference type="InterPro" id="IPR051200">
    <property type="entry name" value="Host-pathogen_enzymatic-act"/>
</dbReference>
<evidence type="ECO:0000256" key="2">
    <source>
        <dbReference type="SAM" id="SignalP"/>
    </source>
</evidence>
<evidence type="ECO:0000256" key="1">
    <source>
        <dbReference type="SAM" id="MobiDB-lite"/>
    </source>
</evidence>
<sequence length="330" mass="32967">MLKRAHWPILMLTLALAGCGGGGGGGGTPAPTPGTGSTSNSNVTTIAPGAGPAGSTSSTATGQPISVSGFSYPQGIAVSGSTLYVANTSGQSISAIALNQPGYPFTSIPLKYSSGEPPLTQPTGLAISSDGTTLYVANWSGPVIAGQPGPGFIDSVDIATGNVTRLASGLNNPDGLALSADGNSLFVANHGKGDVLQISTTGGTTIATYYPASSASYPWSVYADSSSVYATNSNGTVSKWAIVPSGTPSSPPTTVATLASPAGITGANGYLYVADYQAEAINKIDLTSATPTVVATVSVYPRQPFFLAHDNTYLYFTDGNSGSVNAIPLP</sequence>
<proteinExistence type="predicted"/>
<dbReference type="SUPFAM" id="SSF63829">
    <property type="entry name" value="Calcium-dependent phosphotriesterase"/>
    <property type="match status" value="1"/>
</dbReference>
<evidence type="ECO:0000313" key="4">
    <source>
        <dbReference type="Proteomes" id="UP000214566"/>
    </source>
</evidence>
<dbReference type="Proteomes" id="UP000214566">
    <property type="component" value="Unassembled WGS sequence"/>
</dbReference>
<dbReference type="AlphaFoldDB" id="A0A238D0I2"/>
<dbReference type="PANTHER" id="PTHR47197:SF3">
    <property type="entry name" value="DIHYDRO-HEME D1 DEHYDROGENASE"/>
    <property type="match status" value="1"/>
</dbReference>
<evidence type="ECO:0000313" key="3">
    <source>
        <dbReference type="EMBL" id="SBP86776.1"/>
    </source>
</evidence>
<reference evidence="3 4" key="1">
    <citation type="submission" date="2016-06" db="EMBL/GenBank/DDBJ databases">
        <authorList>
            <person name="Kjaerup R.B."/>
            <person name="Dalgaard T.S."/>
            <person name="Juul-Madsen H.R."/>
        </authorList>
    </citation>
    <scope>NUCLEOTIDE SEQUENCE [LARGE SCALE GENOMIC DNA]</scope>
    <source>
        <strain evidence="3 4">DSM 16361</strain>
    </source>
</reference>
<name>A0A238D0I2_THIDL</name>
<dbReference type="InterPro" id="IPR015943">
    <property type="entry name" value="WD40/YVTN_repeat-like_dom_sf"/>
</dbReference>
<dbReference type="PANTHER" id="PTHR47197">
    <property type="entry name" value="PROTEIN NIRF"/>
    <property type="match status" value="1"/>
</dbReference>
<keyword evidence="4" id="KW-1185">Reference proteome</keyword>
<organism evidence="3 4">
    <name type="scientific">Thiomonas delicata</name>
    <name type="common">Thiomonas cuprina</name>
    <dbReference type="NCBI Taxonomy" id="364030"/>
    <lineage>
        <taxon>Bacteria</taxon>
        <taxon>Pseudomonadati</taxon>
        <taxon>Pseudomonadota</taxon>
        <taxon>Betaproteobacteria</taxon>
        <taxon>Burkholderiales</taxon>
        <taxon>Thiomonas</taxon>
    </lineage>
</organism>
<feature type="chain" id="PRO_5012511675" description="SMP-30/Gluconolactonase/LRE-like region domain-containing protein" evidence="2">
    <location>
        <begin position="18"/>
        <end position="330"/>
    </location>
</feature>
<keyword evidence="2" id="KW-0732">Signal</keyword>
<feature type="region of interest" description="Disordered" evidence="1">
    <location>
        <begin position="23"/>
        <end position="60"/>
    </location>
</feature>
<accession>A0A238D0I2</accession>
<gene>
    <name evidence="3" type="ORF">THIARS_50024</name>
</gene>
<feature type="signal peptide" evidence="2">
    <location>
        <begin position="1"/>
        <end position="17"/>
    </location>
</feature>
<dbReference type="OrthoDB" id="9154004at2"/>
<dbReference type="Gene3D" id="2.130.10.10">
    <property type="entry name" value="YVTN repeat-like/Quinoprotein amine dehydrogenase"/>
    <property type="match status" value="2"/>
</dbReference>
<dbReference type="EMBL" id="FLMQ01000045">
    <property type="protein sequence ID" value="SBP86776.1"/>
    <property type="molecule type" value="Genomic_DNA"/>
</dbReference>